<reference evidence="1 2" key="1">
    <citation type="submission" date="2019-05" db="EMBL/GenBank/DDBJ databases">
        <title>Another draft genome of Portunus trituberculatus and its Hox gene families provides insights of decapod evolution.</title>
        <authorList>
            <person name="Jeong J.-H."/>
            <person name="Song I."/>
            <person name="Kim S."/>
            <person name="Choi T."/>
            <person name="Kim D."/>
            <person name="Ryu S."/>
            <person name="Kim W."/>
        </authorList>
    </citation>
    <scope>NUCLEOTIDE SEQUENCE [LARGE SCALE GENOMIC DNA]</scope>
    <source>
        <tissue evidence="1">Muscle</tissue>
    </source>
</reference>
<dbReference type="EMBL" id="VSRR010149764">
    <property type="protein sequence ID" value="MPD06168.1"/>
    <property type="molecule type" value="Genomic_DNA"/>
</dbReference>
<proteinExistence type="predicted"/>
<sequence length="56" mass="7057">MRLEERIVRVLLQSNGNSLKHIWMRRKRRMRRRRQRMVPKSFFPRVIQRSSVRRPA</sequence>
<comment type="caution">
    <text evidence="1">The sequence shown here is derived from an EMBL/GenBank/DDBJ whole genome shotgun (WGS) entry which is preliminary data.</text>
</comment>
<organism evidence="1 2">
    <name type="scientific">Portunus trituberculatus</name>
    <name type="common">Swimming crab</name>
    <name type="synonym">Neptunus trituberculatus</name>
    <dbReference type="NCBI Taxonomy" id="210409"/>
    <lineage>
        <taxon>Eukaryota</taxon>
        <taxon>Metazoa</taxon>
        <taxon>Ecdysozoa</taxon>
        <taxon>Arthropoda</taxon>
        <taxon>Crustacea</taxon>
        <taxon>Multicrustacea</taxon>
        <taxon>Malacostraca</taxon>
        <taxon>Eumalacostraca</taxon>
        <taxon>Eucarida</taxon>
        <taxon>Decapoda</taxon>
        <taxon>Pleocyemata</taxon>
        <taxon>Brachyura</taxon>
        <taxon>Eubrachyura</taxon>
        <taxon>Portunoidea</taxon>
        <taxon>Portunidae</taxon>
        <taxon>Portuninae</taxon>
        <taxon>Portunus</taxon>
    </lineage>
</organism>
<dbReference type="AlphaFoldDB" id="A0A5B7KLG6"/>
<name>A0A5B7KLG6_PORTR</name>
<evidence type="ECO:0000313" key="1">
    <source>
        <dbReference type="EMBL" id="MPD06168.1"/>
    </source>
</evidence>
<evidence type="ECO:0000313" key="2">
    <source>
        <dbReference type="Proteomes" id="UP000324222"/>
    </source>
</evidence>
<accession>A0A5B7KLG6</accession>
<dbReference type="Proteomes" id="UP000324222">
    <property type="component" value="Unassembled WGS sequence"/>
</dbReference>
<protein>
    <submittedName>
        <fullName evidence="1">Uncharacterized protein</fullName>
    </submittedName>
</protein>
<gene>
    <name evidence="1" type="ORF">E2C01_101960</name>
</gene>
<keyword evidence="2" id="KW-1185">Reference proteome</keyword>